<evidence type="ECO:0000313" key="1">
    <source>
        <dbReference type="EMBL" id="CAB5041391.1"/>
    </source>
</evidence>
<reference evidence="1" key="1">
    <citation type="submission" date="2020-05" db="EMBL/GenBank/DDBJ databases">
        <authorList>
            <person name="Chiriac C."/>
            <person name="Salcher M."/>
            <person name="Ghai R."/>
            <person name="Kavagutti S V."/>
        </authorList>
    </citation>
    <scope>NUCLEOTIDE SEQUENCE</scope>
</reference>
<dbReference type="AlphaFoldDB" id="A0A6J7SK67"/>
<organism evidence="1">
    <name type="scientific">freshwater metagenome</name>
    <dbReference type="NCBI Taxonomy" id="449393"/>
    <lineage>
        <taxon>unclassified sequences</taxon>
        <taxon>metagenomes</taxon>
        <taxon>ecological metagenomes</taxon>
    </lineage>
</organism>
<dbReference type="InterPro" id="IPR029061">
    <property type="entry name" value="THDP-binding"/>
</dbReference>
<gene>
    <name evidence="1" type="ORF">UFOPK4237_01307</name>
</gene>
<dbReference type="EMBL" id="CAFBPZ010000103">
    <property type="protein sequence ID" value="CAB5041391.1"/>
    <property type="molecule type" value="Genomic_DNA"/>
</dbReference>
<dbReference type="Gene3D" id="3.40.50.970">
    <property type="match status" value="1"/>
</dbReference>
<dbReference type="SUPFAM" id="SSF52518">
    <property type="entry name" value="Thiamin diphosphate-binding fold (THDP-binding)"/>
    <property type="match status" value="1"/>
</dbReference>
<sequence length="107" mass="11124">MPDLVYVISDNNGGGIFSQLEQGAPKFANSFERVFGTPLDADIPAAVIALGFACHVATTLEELNTALKEALAAGGVHVLVARTCSRADEVVALQNVNDAIRQALATA</sequence>
<name>A0A6J7SK67_9ZZZZ</name>
<protein>
    <submittedName>
        <fullName evidence="1">Unannotated protein</fullName>
    </submittedName>
</protein>
<proteinExistence type="predicted"/>
<accession>A0A6J7SK67</accession>